<dbReference type="PANTHER" id="PTHR30353:SF15">
    <property type="entry name" value="INNER MEMBRANE PROTEIN YABI"/>
    <property type="match status" value="1"/>
</dbReference>
<dbReference type="AlphaFoldDB" id="A0AA42LRL3"/>
<comment type="similarity">
    <text evidence="2 7">Belongs to the DedA family.</text>
</comment>
<dbReference type="RefSeq" id="WP_259246266.1">
    <property type="nucleotide sequence ID" value="NZ_JAOCDZ010000015.1"/>
</dbReference>
<evidence type="ECO:0000256" key="1">
    <source>
        <dbReference type="ARBA" id="ARBA00004651"/>
    </source>
</evidence>
<comment type="caution">
    <text evidence="9">The sequence shown here is derived from an EMBL/GenBank/DDBJ whole genome shotgun (WGS) entry which is preliminary data.</text>
</comment>
<dbReference type="InterPro" id="IPR032816">
    <property type="entry name" value="VTT_dom"/>
</dbReference>
<dbReference type="PANTHER" id="PTHR30353">
    <property type="entry name" value="INNER MEMBRANE PROTEIN DEDA-RELATED"/>
    <property type="match status" value="1"/>
</dbReference>
<evidence type="ECO:0000256" key="4">
    <source>
        <dbReference type="ARBA" id="ARBA00022692"/>
    </source>
</evidence>
<keyword evidence="4 7" id="KW-0812">Transmembrane</keyword>
<evidence type="ECO:0000313" key="9">
    <source>
        <dbReference type="EMBL" id="MDH0738193.1"/>
    </source>
</evidence>
<evidence type="ECO:0000256" key="3">
    <source>
        <dbReference type="ARBA" id="ARBA00022475"/>
    </source>
</evidence>
<protein>
    <submittedName>
        <fullName evidence="9">DedA family protein</fullName>
    </submittedName>
</protein>
<sequence>MDQYIDKIGLFIEANQVWAGPITFLLTLGESLVLVGLFIPATALMLLTGGLIGAGTLDPWGVVAWGIAGAIVGDAVSYWLGRWAGPGVLRRWPLKQQRTGVARARLFFYRYGFASVLIGRFLGPIRSTIPTVAGVMGMAHHRFQLANVMSALLWMPLMLAPGYITARSLGTAENAQQIAMMIGAGLSVLLGCGLLLAMVRKRRQPARQRAGQGRGN</sequence>
<accession>A0AA42LRL3</accession>
<name>A0AA42LRL3_9BURK</name>
<feature type="transmembrane region" description="Helical" evidence="7">
    <location>
        <begin position="178"/>
        <end position="199"/>
    </location>
</feature>
<evidence type="ECO:0000259" key="8">
    <source>
        <dbReference type="Pfam" id="PF09335"/>
    </source>
</evidence>
<dbReference type="Proteomes" id="UP001161094">
    <property type="component" value="Unassembled WGS sequence"/>
</dbReference>
<feature type="transmembrane region" description="Helical" evidence="7">
    <location>
        <begin position="60"/>
        <end position="81"/>
    </location>
</feature>
<dbReference type="InterPro" id="IPR032818">
    <property type="entry name" value="DedA-like"/>
</dbReference>
<keyword evidence="6 7" id="KW-0472">Membrane</keyword>
<evidence type="ECO:0000256" key="6">
    <source>
        <dbReference type="ARBA" id="ARBA00023136"/>
    </source>
</evidence>
<evidence type="ECO:0000256" key="7">
    <source>
        <dbReference type="RuleBase" id="RU367016"/>
    </source>
</evidence>
<evidence type="ECO:0000256" key="2">
    <source>
        <dbReference type="ARBA" id="ARBA00010792"/>
    </source>
</evidence>
<evidence type="ECO:0000256" key="5">
    <source>
        <dbReference type="ARBA" id="ARBA00022989"/>
    </source>
</evidence>
<gene>
    <name evidence="9" type="ORF">N5D93_20410</name>
</gene>
<reference evidence="9" key="1">
    <citation type="submission" date="2022-09" db="EMBL/GenBank/DDBJ databases">
        <title>Intensive care unit water sources are persistently colonized with multi-drug resistant bacteria and are the site of extensive horizontal gene transfer of antibiotic resistance genes.</title>
        <authorList>
            <person name="Diorio-Toth L."/>
        </authorList>
    </citation>
    <scope>NUCLEOTIDE SEQUENCE</scope>
    <source>
        <strain evidence="9">GD03843</strain>
    </source>
</reference>
<organism evidence="9 10">
    <name type="scientific">Achromobacter spanius</name>
    <dbReference type="NCBI Taxonomy" id="217203"/>
    <lineage>
        <taxon>Bacteria</taxon>
        <taxon>Pseudomonadati</taxon>
        <taxon>Pseudomonadota</taxon>
        <taxon>Betaproteobacteria</taxon>
        <taxon>Burkholderiales</taxon>
        <taxon>Alcaligenaceae</taxon>
        <taxon>Achromobacter</taxon>
    </lineage>
</organism>
<keyword evidence="3 7" id="KW-1003">Cell membrane</keyword>
<comment type="subcellular location">
    <subcellularLocation>
        <location evidence="1 7">Cell membrane</location>
        <topology evidence="1 7">Multi-pass membrane protein</topology>
    </subcellularLocation>
</comment>
<feature type="transmembrane region" description="Helical" evidence="7">
    <location>
        <begin position="32"/>
        <end position="54"/>
    </location>
</feature>
<dbReference type="GO" id="GO:0005886">
    <property type="term" value="C:plasma membrane"/>
    <property type="evidence" value="ECO:0007669"/>
    <property type="project" value="UniProtKB-SubCell"/>
</dbReference>
<keyword evidence="5 7" id="KW-1133">Transmembrane helix</keyword>
<feature type="transmembrane region" description="Helical" evidence="7">
    <location>
        <begin position="145"/>
        <end position="166"/>
    </location>
</feature>
<feature type="domain" description="VTT" evidence="8">
    <location>
        <begin position="39"/>
        <end position="163"/>
    </location>
</feature>
<proteinExistence type="inferred from homology"/>
<dbReference type="EMBL" id="JAOCDZ010000015">
    <property type="protein sequence ID" value="MDH0738193.1"/>
    <property type="molecule type" value="Genomic_DNA"/>
</dbReference>
<dbReference type="Pfam" id="PF09335">
    <property type="entry name" value="VTT_dom"/>
    <property type="match status" value="1"/>
</dbReference>
<evidence type="ECO:0000313" key="10">
    <source>
        <dbReference type="Proteomes" id="UP001161094"/>
    </source>
</evidence>